<dbReference type="InterPro" id="IPR021323">
    <property type="entry name" value="DUF2927"/>
</dbReference>
<reference evidence="2" key="1">
    <citation type="submission" date="2017-05" db="EMBL/GenBank/DDBJ databases">
        <authorList>
            <person name="Imhoff J.F."/>
            <person name="Rahn T."/>
            <person name="Kuenzel S."/>
            <person name="Neulinger S.C."/>
        </authorList>
    </citation>
    <scope>NUCLEOTIDE SEQUENCE</scope>
    <source>
        <strain evidence="2">LMG 28126</strain>
    </source>
</reference>
<dbReference type="PROSITE" id="PS51257">
    <property type="entry name" value="PROKAR_LIPOPROTEIN"/>
    <property type="match status" value="1"/>
</dbReference>
<evidence type="ECO:0000313" key="2">
    <source>
        <dbReference type="EMBL" id="MBK5926110.1"/>
    </source>
</evidence>
<dbReference type="Pfam" id="PF11150">
    <property type="entry name" value="DUF2927"/>
    <property type="match status" value="1"/>
</dbReference>
<proteinExistence type="predicted"/>
<reference evidence="2" key="2">
    <citation type="journal article" date="2020" name="Microorganisms">
        <title>Osmotic Adaptation and Compatible Solute Biosynthesis of Phototrophic Bacteria as Revealed from Genome Analyses.</title>
        <authorList>
            <person name="Imhoff J.F."/>
            <person name="Rahn T."/>
            <person name="Kunzel S."/>
            <person name="Keller A."/>
            <person name="Neulinger S.C."/>
        </authorList>
    </citation>
    <scope>NUCLEOTIDE SEQUENCE</scope>
    <source>
        <strain evidence="2">LMG 28126</strain>
    </source>
</reference>
<evidence type="ECO:0000313" key="3">
    <source>
        <dbReference type="Proteomes" id="UP000706333"/>
    </source>
</evidence>
<dbReference type="Proteomes" id="UP000706333">
    <property type="component" value="Unassembled WGS sequence"/>
</dbReference>
<feature type="signal peptide" evidence="1">
    <location>
        <begin position="1"/>
        <end position="18"/>
    </location>
</feature>
<evidence type="ECO:0008006" key="4">
    <source>
        <dbReference type="Google" id="ProtNLM"/>
    </source>
</evidence>
<feature type="chain" id="PRO_5037023859" description="ATP-dependent transcriptional regulator" evidence="1">
    <location>
        <begin position="19"/>
        <end position="462"/>
    </location>
</feature>
<keyword evidence="3" id="KW-1185">Reference proteome</keyword>
<name>A0A934THM4_9RHOB</name>
<sequence length="462" mass="50148">MRAWIALVILGLALGACAPSPPSRLAGPEALDLPPVPRFGPARVTAPQRANREIAHDILEMGFFMESGRPLPVLSRFDGPVTVFLTGPEPPGARAEAEALIARLRQEAGLEVTLAAPGTPPAGRRVTAEFVPRAAMRRAVPQAACFIVPRISSWEDFRSQRRSPRLSWTTVTERDEVAVFIPADTTPQETRDCLHEEIAQAFGPLNDLYRLHDSVFNDDNFQTILTGFDMLLLAAWNDPALAIGMDRDAVAARLPAILARLNPRGERIAAAPLPPRRPQAWQDAIETAQGPGASRTRRRDAAAEALRIAIEADWRDARLAFSWFTLARLARPQEVDLALTGFLQAGMIYRSLPGAEAHVAHVDMQLAVFALSAGQPVEARLLARAAQPAARATQNAALLSSLMMVEAEALDRLGRTDEARRIRLDSLGWGRYGFGTIEVVNARLADIAALGQPRIGRQATGG</sequence>
<organism evidence="2 3">
    <name type="scientific">Rhodobaculum claviforme</name>
    <dbReference type="NCBI Taxonomy" id="1549854"/>
    <lineage>
        <taxon>Bacteria</taxon>
        <taxon>Pseudomonadati</taxon>
        <taxon>Pseudomonadota</taxon>
        <taxon>Alphaproteobacteria</taxon>
        <taxon>Rhodobacterales</taxon>
        <taxon>Paracoccaceae</taxon>
        <taxon>Rhodobaculum</taxon>
    </lineage>
</organism>
<dbReference type="AlphaFoldDB" id="A0A934THM4"/>
<comment type="caution">
    <text evidence="2">The sequence shown here is derived from an EMBL/GenBank/DDBJ whole genome shotgun (WGS) entry which is preliminary data.</text>
</comment>
<dbReference type="EMBL" id="NHSD01000100">
    <property type="protein sequence ID" value="MBK5926110.1"/>
    <property type="molecule type" value="Genomic_DNA"/>
</dbReference>
<keyword evidence="1" id="KW-0732">Signal</keyword>
<accession>A0A934THM4</accession>
<protein>
    <recommendedName>
        <fullName evidence="4">ATP-dependent transcriptional regulator</fullName>
    </recommendedName>
</protein>
<dbReference type="RefSeq" id="WP_201155634.1">
    <property type="nucleotide sequence ID" value="NZ_NHSD01000100.1"/>
</dbReference>
<evidence type="ECO:0000256" key="1">
    <source>
        <dbReference type="SAM" id="SignalP"/>
    </source>
</evidence>
<gene>
    <name evidence="2" type="ORF">CCR87_01855</name>
</gene>